<dbReference type="EMBL" id="AP024483">
    <property type="protein sequence ID" value="BCS83183.1"/>
    <property type="molecule type" value="Genomic_DNA"/>
</dbReference>
<keyword evidence="1" id="KW-0812">Transmembrane</keyword>
<dbReference type="Proteomes" id="UP001321479">
    <property type="component" value="Segment"/>
</dbReference>
<dbReference type="InterPro" id="IPR038765">
    <property type="entry name" value="Papain-like_cys_pep_sf"/>
</dbReference>
<keyword evidence="1" id="KW-1133">Transmembrane helix</keyword>
<dbReference type="RefSeq" id="YP_010841791.1">
    <property type="nucleotide sequence ID" value="NC_079139.1"/>
</dbReference>
<accession>A0ABM7NSQ9</accession>
<protein>
    <recommendedName>
        <fullName evidence="4">Permuted papain-like amidase YaeF/Yiix C92 family enzyme</fullName>
    </recommendedName>
</protein>
<evidence type="ECO:0008006" key="4">
    <source>
        <dbReference type="Google" id="ProtNLM"/>
    </source>
</evidence>
<sequence>MILKIVIIVIIIIILLLILTYVVNEKKQNDSTMYKFDEIKPYLKTGDIILFSCSQHFSPVEKLKYISRTSLVGCKYGHVGLVLKRNNKLYVAECTDYDHPGYKYATHFNDKNKGGVRIIEMEKLLKDYTQEYKATYAVKFISQEIPNELFYKKISKHFHKTFEYKPILLTLAFFDIMISHDVGTKLSEKMYNKNKLMCSEFAHSVLYDCGALKYYPSKIFWPHVFEEKTFLELEKIPFSKTYNFAFDN</sequence>
<evidence type="ECO:0000313" key="2">
    <source>
        <dbReference type="EMBL" id="BCS83183.1"/>
    </source>
</evidence>
<evidence type="ECO:0000313" key="3">
    <source>
        <dbReference type="Proteomes" id="UP001321479"/>
    </source>
</evidence>
<feature type="transmembrane region" description="Helical" evidence="1">
    <location>
        <begin position="6"/>
        <end position="23"/>
    </location>
</feature>
<keyword evidence="3" id="KW-1185">Reference proteome</keyword>
<evidence type="ECO:0000256" key="1">
    <source>
        <dbReference type="SAM" id="Phobius"/>
    </source>
</evidence>
<proteinExistence type="predicted"/>
<name>A0ABM7NSQ9_9VIRU</name>
<dbReference type="Gene3D" id="3.90.1720.10">
    <property type="entry name" value="endopeptidase domain like (from Nostoc punctiforme)"/>
    <property type="match status" value="1"/>
</dbReference>
<reference evidence="2 3" key="1">
    <citation type="submission" date="2021-02" db="EMBL/GenBank/DDBJ databases">
        <title>Cotonvirus japonicus, which uses Golgi apparatus of host cells for its virion factory, phylogenetically links tailed tupanvirus and icosahedral mimivirus.</title>
        <authorList>
            <person name="Takahashi H."/>
            <person name="Fukaya S."/>
            <person name="Song C."/>
            <person name="Murata K."/>
            <person name="Takemura M."/>
        </authorList>
    </citation>
    <scope>NUCLEOTIDE SEQUENCE [LARGE SCALE GENOMIC DNA]</scope>
</reference>
<dbReference type="SUPFAM" id="SSF54001">
    <property type="entry name" value="Cysteine proteinases"/>
    <property type="match status" value="1"/>
</dbReference>
<dbReference type="GeneID" id="80558388"/>
<organism evidence="2 3">
    <name type="scientific">Cotonvirus japonicus</name>
    <dbReference type="NCBI Taxonomy" id="2811091"/>
    <lineage>
        <taxon>Viruses</taxon>
        <taxon>Varidnaviria</taxon>
        <taxon>Bamfordvirae</taxon>
        <taxon>Nucleocytoviricota</taxon>
        <taxon>Megaviricetes</taxon>
        <taxon>Imitervirales</taxon>
        <taxon>Mimiviridae</taxon>
        <taxon>Megamimivirinae</taxon>
        <taxon>Cotonvirus</taxon>
        <taxon>Cotonvirus japonicum</taxon>
    </lineage>
</organism>
<keyword evidence="1" id="KW-0472">Membrane</keyword>